<dbReference type="Gramene" id="VVA16020">
    <property type="protein sequence ID" value="VVA16020"/>
    <property type="gene ID" value="Prudul26B011069"/>
</dbReference>
<proteinExistence type="predicted"/>
<dbReference type="AlphaFoldDB" id="A0A5E4ELT3"/>
<gene>
    <name evidence="1" type="ORF">ALMOND_2B011069</name>
</gene>
<accession>A0A5E4ELT3</accession>
<dbReference type="Proteomes" id="UP000327085">
    <property type="component" value="Chromosome 1"/>
</dbReference>
<sequence length="111" mass="12495">MVGSHTKWNHETGVSRSMVRQAMACVVLDLEWAARSASAGDVGAPGGLGRRQITSRKRLEVHVFMLHKPRFSIENSASFGLYMQKTQKQQRSQSKVDKPHNIFVRCSDIKI</sequence>
<evidence type="ECO:0000313" key="1">
    <source>
        <dbReference type="EMBL" id="VVA16020.1"/>
    </source>
</evidence>
<dbReference type="EMBL" id="CABIKO010000017">
    <property type="protein sequence ID" value="VVA16020.1"/>
    <property type="molecule type" value="Genomic_DNA"/>
</dbReference>
<evidence type="ECO:0000313" key="2">
    <source>
        <dbReference type="Proteomes" id="UP000327085"/>
    </source>
</evidence>
<name>A0A5E4ELT3_PRUDU</name>
<dbReference type="InParanoid" id="A0A5E4ELT3"/>
<reference evidence="2" key="1">
    <citation type="journal article" date="2020" name="Plant J.">
        <title>Transposons played a major role in the diversification between the closely related almond and peach genomes: results from the almond genome sequence.</title>
        <authorList>
            <person name="Alioto T."/>
            <person name="Alexiou K.G."/>
            <person name="Bardil A."/>
            <person name="Barteri F."/>
            <person name="Castanera R."/>
            <person name="Cruz F."/>
            <person name="Dhingra A."/>
            <person name="Duval H."/>
            <person name="Fernandez I Marti A."/>
            <person name="Frias L."/>
            <person name="Galan B."/>
            <person name="Garcia J.L."/>
            <person name="Howad W."/>
            <person name="Gomez-Garrido J."/>
            <person name="Gut M."/>
            <person name="Julca I."/>
            <person name="Morata J."/>
            <person name="Puigdomenech P."/>
            <person name="Ribeca P."/>
            <person name="Rubio Cabetas M.J."/>
            <person name="Vlasova A."/>
            <person name="Wirthensohn M."/>
            <person name="Garcia-Mas J."/>
            <person name="Gabaldon T."/>
            <person name="Casacuberta J.M."/>
            <person name="Arus P."/>
        </authorList>
    </citation>
    <scope>NUCLEOTIDE SEQUENCE [LARGE SCALE GENOMIC DNA]</scope>
    <source>
        <strain evidence="2">cv. Texas</strain>
    </source>
</reference>
<protein>
    <submittedName>
        <fullName evidence="1">Uncharacterized protein</fullName>
    </submittedName>
</protein>
<organism evidence="1 2">
    <name type="scientific">Prunus dulcis</name>
    <name type="common">Almond</name>
    <name type="synonym">Amygdalus dulcis</name>
    <dbReference type="NCBI Taxonomy" id="3755"/>
    <lineage>
        <taxon>Eukaryota</taxon>
        <taxon>Viridiplantae</taxon>
        <taxon>Streptophyta</taxon>
        <taxon>Embryophyta</taxon>
        <taxon>Tracheophyta</taxon>
        <taxon>Spermatophyta</taxon>
        <taxon>Magnoliopsida</taxon>
        <taxon>eudicotyledons</taxon>
        <taxon>Gunneridae</taxon>
        <taxon>Pentapetalae</taxon>
        <taxon>rosids</taxon>
        <taxon>fabids</taxon>
        <taxon>Rosales</taxon>
        <taxon>Rosaceae</taxon>
        <taxon>Amygdaloideae</taxon>
        <taxon>Amygdaleae</taxon>
        <taxon>Prunus</taxon>
    </lineage>
</organism>